<keyword evidence="2" id="KW-0238">DNA-binding</keyword>
<dbReference type="InterPro" id="IPR050959">
    <property type="entry name" value="MarA-like"/>
</dbReference>
<comment type="caution">
    <text evidence="5">The sequence shown here is derived from an EMBL/GenBank/DDBJ whole genome shotgun (WGS) entry which is preliminary data.</text>
</comment>
<dbReference type="RefSeq" id="WP_172246045.1">
    <property type="nucleotide sequence ID" value="NZ_BMDD01000004.1"/>
</dbReference>
<evidence type="ECO:0000313" key="6">
    <source>
        <dbReference type="Proteomes" id="UP000605427"/>
    </source>
</evidence>
<evidence type="ECO:0000256" key="1">
    <source>
        <dbReference type="ARBA" id="ARBA00023015"/>
    </source>
</evidence>
<protein>
    <submittedName>
        <fullName evidence="5">AraC family transcriptional regulator</fullName>
    </submittedName>
</protein>
<sequence>MYEWNERVQEMIDWIDTHVGETPLLPLMSEKLGYSPYYCTRHFHRLTGVTLRDYVGFRRISLAALELRDSDRRILDIAVDYGFSSHEAMTRAFFRAFGVTPQAYRKCPKPIRLAVRPEVFSPYHYLIKERGRMSEVRSRQAEIKVESIPAHRFIGIWDAKVNNYGDFWKNGHDCDEVSGTIESLSHETLPGQIGHTAGWIEAGNTGEGPRGYLYGIPVAADYEDEVPEGMERKDIPASDYLVFFHPPYDYLKQNGDVQRVVEQTAWNFDPSELGYAWNEDADLYNYQRHFPEGYGYAVLRPVKRLKQ</sequence>
<accession>A0ABQ1ZZP8</accession>
<dbReference type="SUPFAM" id="SSF46689">
    <property type="entry name" value="Homeodomain-like"/>
    <property type="match status" value="2"/>
</dbReference>
<dbReference type="SMART" id="SM00342">
    <property type="entry name" value="HTH_ARAC"/>
    <property type="match status" value="1"/>
</dbReference>
<evidence type="ECO:0000313" key="5">
    <source>
        <dbReference type="EMBL" id="GGH83396.1"/>
    </source>
</evidence>
<feature type="domain" description="HTH araC/xylS-type" evidence="4">
    <location>
        <begin position="9"/>
        <end position="107"/>
    </location>
</feature>
<dbReference type="PROSITE" id="PS01124">
    <property type="entry name" value="HTH_ARAC_FAMILY_2"/>
    <property type="match status" value="1"/>
</dbReference>
<evidence type="ECO:0000256" key="2">
    <source>
        <dbReference type="ARBA" id="ARBA00023125"/>
    </source>
</evidence>
<dbReference type="InterPro" id="IPR011256">
    <property type="entry name" value="Reg_factor_effector_dom_sf"/>
</dbReference>
<dbReference type="Proteomes" id="UP000605427">
    <property type="component" value="Unassembled WGS sequence"/>
</dbReference>
<keyword evidence="1" id="KW-0805">Transcription regulation</keyword>
<name>A0ABQ1ZZP8_9BACL</name>
<evidence type="ECO:0000256" key="3">
    <source>
        <dbReference type="ARBA" id="ARBA00023163"/>
    </source>
</evidence>
<organism evidence="5 6">
    <name type="scientific">Saccharibacillus endophyticus</name>
    <dbReference type="NCBI Taxonomy" id="2060666"/>
    <lineage>
        <taxon>Bacteria</taxon>
        <taxon>Bacillati</taxon>
        <taxon>Bacillota</taxon>
        <taxon>Bacilli</taxon>
        <taxon>Bacillales</taxon>
        <taxon>Paenibacillaceae</taxon>
        <taxon>Saccharibacillus</taxon>
    </lineage>
</organism>
<dbReference type="Pfam" id="PF12833">
    <property type="entry name" value="HTH_18"/>
    <property type="match status" value="1"/>
</dbReference>
<dbReference type="PANTHER" id="PTHR47504:SF6">
    <property type="entry name" value="ARAC-FAMILY TRANSCRIPTIONAL REGULATOR"/>
    <property type="match status" value="1"/>
</dbReference>
<dbReference type="PANTHER" id="PTHR47504">
    <property type="entry name" value="RIGHT ORIGIN-BINDING PROTEIN"/>
    <property type="match status" value="1"/>
</dbReference>
<proteinExistence type="predicted"/>
<gene>
    <name evidence="5" type="ORF">GCM10007362_36170</name>
</gene>
<reference evidence="6" key="1">
    <citation type="journal article" date="2019" name="Int. J. Syst. Evol. Microbiol.">
        <title>The Global Catalogue of Microorganisms (GCM) 10K type strain sequencing project: providing services to taxonomists for standard genome sequencing and annotation.</title>
        <authorList>
            <consortium name="The Broad Institute Genomics Platform"/>
            <consortium name="The Broad Institute Genome Sequencing Center for Infectious Disease"/>
            <person name="Wu L."/>
            <person name="Ma J."/>
        </authorList>
    </citation>
    <scope>NUCLEOTIDE SEQUENCE [LARGE SCALE GENOMIC DNA]</scope>
    <source>
        <strain evidence="6">CCM 8702</strain>
    </source>
</reference>
<evidence type="ECO:0000259" key="4">
    <source>
        <dbReference type="PROSITE" id="PS01124"/>
    </source>
</evidence>
<dbReference type="InterPro" id="IPR009057">
    <property type="entry name" value="Homeodomain-like_sf"/>
</dbReference>
<dbReference type="Gene3D" id="3.20.80.10">
    <property type="entry name" value="Regulatory factor, effector binding domain"/>
    <property type="match status" value="1"/>
</dbReference>
<keyword evidence="3" id="KW-0804">Transcription</keyword>
<dbReference type="Gene3D" id="1.10.10.60">
    <property type="entry name" value="Homeodomain-like"/>
    <property type="match status" value="2"/>
</dbReference>
<dbReference type="EMBL" id="BMDD01000004">
    <property type="protein sequence ID" value="GGH83396.1"/>
    <property type="molecule type" value="Genomic_DNA"/>
</dbReference>
<keyword evidence="6" id="KW-1185">Reference proteome</keyword>
<dbReference type="InterPro" id="IPR018060">
    <property type="entry name" value="HTH_AraC"/>
</dbReference>